<dbReference type="GO" id="GO:0005524">
    <property type="term" value="F:ATP binding"/>
    <property type="evidence" value="ECO:0007669"/>
    <property type="project" value="UniProtKB-KW"/>
</dbReference>
<evidence type="ECO:0000313" key="3">
    <source>
        <dbReference type="Proteomes" id="UP000316988"/>
    </source>
</evidence>
<organism evidence="2 3">
    <name type="scientific">Aeromicrobium piscarium</name>
    <dbReference type="NCBI Taxonomy" id="2590901"/>
    <lineage>
        <taxon>Bacteria</taxon>
        <taxon>Bacillati</taxon>
        <taxon>Actinomycetota</taxon>
        <taxon>Actinomycetes</taxon>
        <taxon>Propionibacteriales</taxon>
        <taxon>Nocardioidaceae</taxon>
        <taxon>Aeromicrobium</taxon>
    </lineage>
</organism>
<keyword evidence="3" id="KW-1185">Reference proteome</keyword>
<accession>A0A554SD86</accession>
<feature type="domain" description="Orc1-like AAA ATPase" evidence="1">
    <location>
        <begin position="7"/>
        <end position="154"/>
    </location>
</feature>
<dbReference type="AlphaFoldDB" id="A0A554SD86"/>
<keyword evidence="2" id="KW-0547">Nucleotide-binding</keyword>
<dbReference type="InterPro" id="IPR027417">
    <property type="entry name" value="P-loop_NTPase"/>
</dbReference>
<reference evidence="2 3" key="1">
    <citation type="submission" date="2019-07" db="EMBL/GenBank/DDBJ databases">
        <authorList>
            <person name="Zhao L.H."/>
        </authorList>
    </citation>
    <scope>NUCLEOTIDE SEQUENCE [LARGE SCALE GENOMIC DNA]</scope>
    <source>
        <strain evidence="2 3">Co35</strain>
    </source>
</reference>
<protein>
    <submittedName>
        <fullName evidence="2">ATP-binding protein</fullName>
    </submittedName>
</protein>
<dbReference type="Pfam" id="PF13191">
    <property type="entry name" value="AAA_16"/>
    <property type="match status" value="1"/>
</dbReference>
<evidence type="ECO:0000259" key="1">
    <source>
        <dbReference type="Pfam" id="PF13191"/>
    </source>
</evidence>
<comment type="caution">
    <text evidence="2">The sequence shown here is derived from an EMBL/GenBank/DDBJ whole genome shotgun (WGS) entry which is preliminary data.</text>
</comment>
<dbReference type="InterPro" id="IPR041664">
    <property type="entry name" value="AAA_16"/>
</dbReference>
<dbReference type="OrthoDB" id="2020141at2"/>
<sequence length="361" mass="39070">MIEDFGDALDSSPGDPARAMLFTGARGAGKTVMLNALEDQARRRNWVVVSETTRPGVAEEIARSTLPRLLAKHAGGSTEWHATSAELKVSGTGLGISREFTERYPATATFRSQLEDLADHLAPIGSGVVISLDEVHTAARDDLRAITQAVQHAFRDGRQVAFVGAGLPGSVDDVLSDEVMTFMRRAERYGMTSVSPGDVRRALREPVEMAGRTIGDEALTVAADGTQGYPFLVQLIGFRMWAATPDSDEISPEDADKAVAGAIRRVGQLVHEPALAPLSPITRSFLLAMAQDDGPSKMADIARRLGVDANYVSQYRLKLLAAEMIMSTKHGYVDFTLPYLRDYLRSHVASRTFDTGEGHGE</sequence>
<proteinExistence type="predicted"/>
<dbReference type="Gene3D" id="3.40.50.300">
    <property type="entry name" value="P-loop containing nucleotide triphosphate hydrolases"/>
    <property type="match status" value="1"/>
</dbReference>
<dbReference type="Proteomes" id="UP000316988">
    <property type="component" value="Unassembled WGS sequence"/>
</dbReference>
<dbReference type="SUPFAM" id="SSF52540">
    <property type="entry name" value="P-loop containing nucleoside triphosphate hydrolases"/>
    <property type="match status" value="1"/>
</dbReference>
<gene>
    <name evidence="2" type="ORF">FNM00_07110</name>
</gene>
<evidence type="ECO:0000313" key="2">
    <source>
        <dbReference type="EMBL" id="TSD64307.1"/>
    </source>
</evidence>
<dbReference type="EMBL" id="VLNT01000004">
    <property type="protein sequence ID" value="TSD64307.1"/>
    <property type="molecule type" value="Genomic_DNA"/>
</dbReference>
<keyword evidence="2" id="KW-0067">ATP-binding</keyword>
<name>A0A554SD86_9ACTN</name>